<sequence>MSATWAKNKTLAAWLAVLGGSMGLHRFYLRGLGDWIGWLHPIAAALGWWGVQRIQTLGQDDQLAWVLVPFLGSSIAAGCLAGIVYALSDREKWNRWFNPGAEDQAIAGGTNWLTIGALVLAMLLGTVAFMGSLAYGIQHYFEYQIEEARKISQ</sequence>
<evidence type="ECO:0000313" key="2">
    <source>
        <dbReference type="EMBL" id="MDG5977835.1"/>
    </source>
</evidence>
<organism evidence="2 3">
    <name type="scientific">Hydrogenophaga taeniospiralis CCUG 15921</name>
    <dbReference type="NCBI Taxonomy" id="1281780"/>
    <lineage>
        <taxon>Bacteria</taxon>
        <taxon>Pseudomonadati</taxon>
        <taxon>Pseudomonadota</taxon>
        <taxon>Betaproteobacteria</taxon>
        <taxon>Burkholderiales</taxon>
        <taxon>Comamonadaceae</taxon>
        <taxon>Hydrogenophaga</taxon>
    </lineage>
</organism>
<feature type="transmembrane region" description="Helical" evidence="1">
    <location>
        <begin position="112"/>
        <end position="135"/>
    </location>
</feature>
<keyword evidence="1" id="KW-0472">Membrane</keyword>
<dbReference type="AlphaFoldDB" id="A0A9X4P0U2"/>
<feature type="transmembrane region" description="Helical" evidence="1">
    <location>
        <begin position="35"/>
        <end position="51"/>
    </location>
</feature>
<gene>
    <name evidence="2" type="ORF">H010_21466</name>
</gene>
<reference evidence="2" key="1">
    <citation type="submission" date="2013-01" db="EMBL/GenBank/DDBJ databases">
        <title>Genome draft of Hydrogenophaga taeniospiralis 2K1.</title>
        <authorList>
            <person name="Gomila M."/>
            <person name="Lalucat J."/>
        </authorList>
    </citation>
    <scope>NUCLEOTIDE SEQUENCE</scope>
    <source>
        <strain evidence="2">CCUG 15921</strain>
    </source>
</reference>
<dbReference type="OrthoDB" id="8702870at2"/>
<proteinExistence type="predicted"/>
<feature type="transmembrane region" description="Helical" evidence="1">
    <location>
        <begin position="63"/>
        <end position="87"/>
    </location>
</feature>
<comment type="caution">
    <text evidence="2">The sequence shown here is derived from an EMBL/GenBank/DDBJ whole genome shotgun (WGS) entry which is preliminary data.</text>
</comment>
<keyword evidence="1" id="KW-0812">Transmembrane</keyword>
<accession>A0A9X4P0U2</accession>
<feature type="transmembrane region" description="Helical" evidence="1">
    <location>
        <begin position="12"/>
        <end position="29"/>
    </location>
</feature>
<name>A0A9X4P0U2_9BURK</name>
<protein>
    <submittedName>
        <fullName evidence="2">Membrane protein</fullName>
    </submittedName>
</protein>
<dbReference type="RefSeq" id="WP_068173112.1">
    <property type="nucleotide sequence ID" value="NZ_AOGK01000026.1"/>
</dbReference>
<evidence type="ECO:0000256" key="1">
    <source>
        <dbReference type="SAM" id="Phobius"/>
    </source>
</evidence>
<keyword evidence="1" id="KW-1133">Transmembrane helix</keyword>
<keyword evidence="3" id="KW-1185">Reference proteome</keyword>
<dbReference type="Proteomes" id="UP001152876">
    <property type="component" value="Unassembled WGS sequence"/>
</dbReference>
<dbReference type="EMBL" id="AOGK01000026">
    <property type="protein sequence ID" value="MDG5977835.1"/>
    <property type="molecule type" value="Genomic_DNA"/>
</dbReference>
<evidence type="ECO:0000313" key="3">
    <source>
        <dbReference type="Proteomes" id="UP001152876"/>
    </source>
</evidence>